<dbReference type="GO" id="GO:0009249">
    <property type="term" value="P:protein lipoylation"/>
    <property type="evidence" value="ECO:0007669"/>
    <property type="project" value="UniProtKB-ARBA"/>
</dbReference>
<dbReference type="RefSeq" id="WP_094205020.1">
    <property type="nucleotide sequence ID" value="NZ_NDYC01000003.1"/>
</dbReference>
<dbReference type="GO" id="GO:0004077">
    <property type="term" value="F:biotin--[biotin carboxyl-carrier protein] ligase activity"/>
    <property type="evidence" value="ECO:0007669"/>
    <property type="project" value="InterPro"/>
</dbReference>
<feature type="domain" description="BPL/LPL catalytic" evidence="2">
    <location>
        <begin position="1"/>
        <end position="183"/>
    </location>
</feature>
<evidence type="ECO:0000313" key="4">
    <source>
        <dbReference type="Proteomes" id="UP000215413"/>
    </source>
</evidence>
<dbReference type="AlphaFoldDB" id="A0A233VA09"/>
<dbReference type="SUPFAM" id="SSF55681">
    <property type="entry name" value="Class II aaRS and biotin synthetases"/>
    <property type="match status" value="1"/>
</dbReference>
<dbReference type="InterPro" id="IPR004408">
    <property type="entry name" value="Biotin_CoA_COase_ligase"/>
</dbReference>
<proteinExistence type="predicted"/>
<dbReference type="PANTHER" id="PTHR12835">
    <property type="entry name" value="BIOTIN PROTEIN LIGASE"/>
    <property type="match status" value="1"/>
</dbReference>
<protein>
    <submittedName>
        <fullName evidence="3">Biotin--[acetyl-CoA-carboxylase] ligase</fullName>
    </submittedName>
</protein>
<name>A0A233VA09_FINMA</name>
<dbReference type="Gene3D" id="3.30.930.10">
    <property type="entry name" value="Bira Bifunctional Protein, Domain 2"/>
    <property type="match status" value="1"/>
</dbReference>
<dbReference type="NCBIfam" id="TIGR00121">
    <property type="entry name" value="birA_ligase"/>
    <property type="match status" value="1"/>
</dbReference>
<dbReference type="PROSITE" id="PS51733">
    <property type="entry name" value="BPL_LPL_CATALYTIC"/>
    <property type="match status" value="1"/>
</dbReference>
<evidence type="ECO:0000256" key="1">
    <source>
        <dbReference type="ARBA" id="ARBA00022598"/>
    </source>
</evidence>
<organism evidence="3 4">
    <name type="scientific">Finegoldia magna</name>
    <name type="common">Peptostreptococcus magnus</name>
    <dbReference type="NCBI Taxonomy" id="1260"/>
    <lineage>
        <taxon>Bacteria</taxon>
        <taxon>Bacillati</taxon>
        <taxon>Bacillota</taxon>
        <taxon>Tissierellia</taxon>
        <taxon>Tissierellales</taxon>
        <taxon>Peptoniphilaceae</taxon>
        <taxon>Finegoldia</taxon>
    </lineage>
</organism>
<dbReference type="PANTHER" id="PTHR12835:SF5">
    <property type="entry name" value="BIOTIN--PROTEIN LIGASE"/>
    <property type="match status" value="1"/>
</dbReference>
<dbReference type="InterPro" id="IPR045864">
    <property type="entry name" value="aa-tRNA-synth_II/BPL/LPL"/>
</dbReference>
<dbReference type="Proteomes" id="UP000215413">
    <property type="component" value="Unassembled WGS sequence"/>
</dbReference>
<evidence type="ECO:0000313" key="3">
    <source>
        <dbReference type="EMBL" id="OXZ29250.1"/>
    </source>
</evidence>
<evidence type="ECO:0000259" key="2">
    <source>
        <dbReference type="PROSITE" id="PS51733"/>
    </source>
</evidence>
<dbReference type="GO" id="GO:0005737">
    <property type="term" value="C:cytoplasm"/>
    <property type="evidence" value="ECO:0007669"/>
    <property type="project" value="TreeGrafter"/>
</dbReference>
<gene>
    <name evidence="3" type="ORF">B9N49_00155</name>
</gene>
<reference evidence="4" key="1">
    <citation type="submission" date="2017-04" db="EMBL/GenBank/DDBJ databases">
        <title>Finegoldia magna isolated from orthopedic joint implant-associated infections.</title>
        <authorList>
            <person name="Bjorklund S."/>
            <person name="Bruggemann H."/>
            <person name="Jensen A."/>
            <person name="Hellmark B."/>
            <person name="Soderquist B."/>
        </authorList>
    </citation>
    <scope>NUCLEOTIDE SEQUENCE [LARGE SCALE GENOMIC DNA]</scope>
    <source>
        <strain evidence="4">CCUG 54800</strain>
    </source>
</reference>
<accession>A0A233VA09</accession>
<dbReference type="CDD" id="cd16442">
    <property type="entry name" value="BPL"/>
    <property type="match status" value="1"/>
</dbReference>
<sequence>MDTEKIKRQTGINKVIFKREVTSTNDEILNEKQDDTLMIAFFQSKGKGRYGRKFFSPENGLYFSYLLNEEMTFQQSQFITPIMGIAVSYAIDEIFGVNTSIKWVNDILLDGKKICGILTECKVEKNVYHDIVVGVGVNVYQTDFPEDIKDTAGFITEKKDSDKREELVIKIMQNFLGFWSEDRDSLVEKYRNKATFIGNEIKVHKNGDYISATAMNINDDFSLKVKYNDGTIEDLNIGEIFL</sequence>
<dbReference type="EMBL" id="NDYC01000003">
    <property type="protein sequence ID" value="OXZ29250.1"/>
    <property type="molecule type" value="Genomic_DNA"/>
</dbReference>
<dbReference type="InterPro" id="IPR004143">
    <property type="entry name" value="BPL_LPL_catalytic"/>
</dbReference>
<dbReference type="GO" id="GO:0016740">
    <property type="term" value="F:transferase activity"/>
    <property type="evidence" value="ECO:0007669"/>
    <property type="project" value="UniProtKB-ARBA"/>
</dbReference>
<dbReference type="Pfam" id="PF03099">
    <property type="entry name" value="BPL_LplA_LipB"/>
    <property type="match status" value="1"/>
</dbReference>
<keyword evidence="1 3" id="KW-0436">Ligase</keyword>
<comment type="caution">
    <text evidence="3">The sequence shown here is derived from an EMBL/GenBank/DDBJ whole genome shotgun (WGS) entry which is preliminary data.</text>
</comment>